<proteinExistence type="predicted"/>
<dbReference type="AlphaFoldDB" id="A0A5N6KZX6"/>
<accession>A0A5N6KZX6</accession>
<dbReference type="Proteomes" id="UP000327013">
    <property type="component" value="Unassembled WGS sequence"/>
</dbReference>
<comment type="caution">
    <text evidence="1">The sequence shown here is derived from an EMBL/GenBank/DDBJ whole genome shotgun (WGS) entry which is preliminary data.</text>
</comment>
<sequence length="137" mass="13707">MEVVYKSAQSRLSTSVYGKNDYAASITSAAVHAQLGISSAIFGTPTGVAEAAANSAASVGDQVYSAGESAASAVSEAIWGPEQNVYQSAQSRMSEAATSAMASLASFGASATGEAKSAASSASSVINEQVKSLRDEL</sequence>
<evidence type="ECO:0000313" key="1">
    <source>
        <dbReference type="EMBL" id="KAB8437378.1"/>
    </source>
</evidence>
<name>A0A5N6KZX6_9ROSI</name>
<organism evidence="1 2">
    <name type="scientific">Carpinus fangiana</name>
    <dbReference type="NCBI Taxonomy" id="176857"/>
    <lineage>
        <taxon>Eukaryota</taxon>
        <taxon>Viridiplantae</taxon>
        <taxon>Streptophyta</taxon>
        <taxon>Embryophyta</taxon>
        <taxon>Tracheophyta</taxon>
        <taxon>Spermatophyta</taxon>
        <taxon>Magnoliopsida</taxon>
        <taxon>eudicotyledons</taxon>
        <taxon>Gunneridae</taxon>
        <taxon>Pentapetalae</taxon>
        <taxon>rosids</taxon>
        <taxon>fabids</taxon>
        <taxon>Fagales</taxon>
        <taxon>Betulaceae</taxon>
        <taxon>Carpinus</taxon>
    </lineage>
</organism>
<evidence type="ECO:0000313" key="2">
    <source>
        <dbReference type="Proteomes" id="UP000327013"/>
    </source>
</evidence>
<gene>
    <name evidence="1" type="ORF">FH972_025057</name>
</gene>
<dbReference type="EMBL" id="VIBQ01000036">
    <property type="protein sequence ID" value="KAB8437378.1"/>
    <property type="molecule type" value="Genomic_DNA"/>
</dbReference>
<protein>
    <submittedName>
        <fullName evidence="1">Uncharacterized protein</fullName>
    </submittedName>
</protein>
<reference evidence="1 2" key="1">
    <citation type="submission" date="2019-06" db="EMBL/GenBank/DDBJ databases">
        <title>A chromosomal-level reference genome of Carpinus fangiana (Coryloideae, Betulaceae).</title>
        <authorList>
            <person name="Yang X."/>
            <person name="Wang Z."/>
            <person name="Zhang L."/>
            <person name="Hao G."/>
            <person name="Liu J."/>
            <person name="Yang Y."/>
        </authorList>
    </citation>
    <scope>NUCLEOTIDE SEQUENCE [LARGE SCALE GENOMIC DNA]</scope>
    <source>
        <strain evidence="1">Cfa_2016G</strain>
        <tissue evidence="1">Leaf</tissue>
    </source>
</reference>
<keyword evidence="2" id="KW-1185">Reference proteome</keyword>